<feature type="compositionally biased region" description="Pro residues" evidence="1">
    <location>
        <begin position="126"/>
        <end position="137"/>
    </location>
</feature>
<feature type="region of interest" description="Disordered" evidence="1">
    <location>
        <begin position="348"/>
        <end position="378"/>
    </location>
</feature>
<dbReference type="PANTHER" id="PTHR45725">
    <property type="entry name" value="FORMIN HOMOLOGY 2 FAMILY MEMBER"/>
    <property type="match status" value="1"/>
</dbReference>
<name>A0A1Q8S0S9_9PEZI</name>
<feature type="compositionally biased region" description="Polar residues" evidence="1">
    <location>
        <begin position="351"/>
        <end position="375"/>
    </location>
</feature>
<feature type="region of interest" description="Disordered" evidence="1">
    <location>
        <begin position="541"/>
        <end position="560"/>
    </location>
</feature>
<dbReference type="Proteomes" id="UP000186583">
    <property type="component" value="Unassembled WGS sequence"/>
</dbReference>
<feature type="compositionally biased region" description="Pro residues" evidence="1">
    <location>
        <begin position="209"/>
        <end position="219"/>
    </location>
</feature>
<sequence>MSGPFSVSLTLRFSATGIATHCNNAEQKEARARARPPGWGFSDKIQWEEVYGCAEENQIEQSATADEHISLDLDHEIVDSLDTSSADKRTAVAIRCFTFTTTSSAAAAGYNIAATAASCFDYQFSDPPPPPPPPPAPVLSSTATSTPPLVDAEPPATVPTFQNVPIIPVQSVPPTPNQVPPPVSSSSIPIPVVLPPVPGSSQTDTNAVPTPPQPPPAQTPPAIFSGVSPSLAPTSSAAPDVNLPPPGLNPGTAAASPVIIASSVVGAVAVVGLFGFLLWFWRKRILKKRRSTLLTPLSVDPSFRDREKSYVIDRDSLGPTPRSTKLKAALGYNFKRFRGQVGVLLRRNRDSSSTGDRSHFMNVSQHSRNNSTLSNHAGPRHVVTTRDRLSDWWDRLTADMKFNWLLRGDRKPQKDTFSSVRNVGERNPANGGQPDFLTLLGMDDREVEREAQRRRLSRGQGSAGSADHFLGGLGLSFDHAAANPFADINALPHDSAKPAPLTVVNPTTNPFSDANAISAPAVAAKPPTTYIADVRRSRGTSIGGITTRSPSGSTYSPRLDSMYRDSMQSVESFATRRNKFRSDPFDLERPELLGNRSNPTSSNYSQPDGVAPQVPGSAHTRAGSFSSKYSSGVSMDGWSDPGPDVGPSGGSTYRYETESPVAGYRAGEQKNVSRVSSGRSGTSVGKAL</sequence>
<accession>A0A1Q8S0S9</accession>
<feature type="compositionally biased region" description="Low complexity" evidence="1">
    <location>
        <begin position="672"/>
        <end position="688"/>
    </location>
</feature>
<evidence type="ECO:0000256" key="2">
    <source>
        <dbReference type="SAM" id="Phobius"/>
    </source>
</evidence>
<feature type="compositionally biased region" description="Polar residues" evidence="1">
    <location>
        <begin position="541"/>
        <end position="556"/>
    </location>
</feature>
<feature type="transmembrane region" description="Helical" evidence="2">
    <location>
        <begin position="258"/>
        <end position="281"/>
    </location>
</feature>
<keyword evidence="2" id="KW-1133">Transmembrane helix</keyword>
<feature type="region of interest" description="Disordered" evidence="1">
    <location>
        <begin position="412"/>
        <end position="437"/>
    </location>
</feature>
<keyword evidence="4" id="KW-1185">Reference proteome</keyword>
<feature type="region of interest" description="Disordered" evidence="1">
    <location>
        <begin position="581"/>
        <end position="688"/>
    </location>
</feature>
<feature type="compositionally biased region" description="Basic and acidic residues" evidence="1">
    <location>
        <begin position="581"/>
        <end position="591"/>
    </location>
</feature>
<dbReference type="EMBL" id="MPGH01000044">
    <property type="protein sequence ID" value="OLN94195.1"/>
    <property type="molecule type" value="Genomic_DNA"/>
</dbReference>
<comment type="caution">
    <text evidence="3">The sequence shown here is derived from an EMBL/GenBank/DDBJ whole genome shotgun (WGS) entry which is preliminary data.</text>
</comment>
<feature type="compositionally biased region" description="Low complexity" evidence="1">
    <location>
        <begin position="624"/>
        <end position="646"/>
    </location>
</feature>
<keyword evidence="2" id="KW-0812">Transmembrane</keyword>
<evidence type="ECO:0000256" key="1">
    <source>
        <dbReference type="SAM" id="MobiDB-lite"/>
    </source>
</evidence>
<protein>
    <submittedName>
        <fullName evidence="3">Uncharacterized protein</fullName>
    </submittedName>
</protein>
<keyword evidence="2" id="KW-0472">Membrane</keyword>
<dbReference type="PANTHER" id="PTHR45725:SF18">
    <property type="entry name" value="ORC1-LIKE AAA ATPASE DOMAIN-CONTAINING PROTEIN"/>
    <property type="match status" value="1"/>
</dbReference>
<organism evidence="3 4">
    <name type="scientific">Colletotrichum chlorophyti</name>
    <dbReference type="NCBI Taxonomy" id="708187"/>
    <lineage>
        <taxon>Eukaryota</taxon>
        <taxon>Fungi</taxon>
        <taxon>Dikarya</taxon>
        <taxon>Ascomycota</taxon>
        <taxon>Pezizomycotina</taxon>
        <taxon>Sordariomycetes</taxon>
        <taxon>Hypocreomycetidae</taxon>
        <taxon>Glomerellales</taxon>
        <taxon>Glomerellaceae</taxon>
        <taxon>Colletotrichum</taxon>
    </lineage>
</organism>
<dbReference type="InterPro" id="IPR051425">
    <property type="entry name" value="Formin_Homology"/>
</dbReference>
<dbReference type="AlphaFoldDB" id="A0A1Q8S0S9"/>
<gene>
    <name evidence="3" type="ORF">CCHL11_02865</name>
</gene>
<feature type="compositionally biased region" description="Low complexity" evidence="1">
    <location>
        <begin position="138"/>
        <end position="150"/>
    </location>
</feature>
<feature type="region of interest" description="Disordered" evidence="1">
    <location>
        <begin position="190"/>
        <end position="219"/>
    </location>
</feature>
<dbReference type="OrthoDB" id="5240840at2759"/>
<dbReference type="STRING" id="708187.A0A1Q8S0S9"/>
<proteinExistence type="predicted"/>
<evidence type="ECO:0000313" key="3">
    <source>
        <dbReference type="EMBL" id="OLN94195.1"/>
    </source>
</evidence>
<evidence type="ECO:0000313" key="4">
    <source>
        <dbReference type="Proteomes" id="UP000186583"/>
    </source>
</evidence>
<feature type="compositionally biased region" description="Polar residues" evidence="1">
    <location>
        <begin position="595"/>
        <end position="606"/>
    </location>
</feature>
<feature type="region of interest" description="Disordered" evidence="1">
    <location>
        <begin position="124"/>
        <end position="155"/>
    </location>
</feature>
<reference evidence="3 4" key="1">
    <citation type="submission" date="2016-11" db="EMBL/GenBank/DDBJ databases">
        <title>Draft Genome Assembly of Colletotrichum chlorophyti a pathogen of herbaceous plants.</title>
        <authorList>
            <person name="Gan P."/>
            <person name="Narusaka M."/>
            <person name="Tsushima A."/>
            <person name="Narusaka Y."/>
            <person name="Takano Y."/>
            <person name="Shirasu K."/>
        </authorList>
    </citation>
    <scope>NUCLEOTIDE SEQUENCE [LARGE SCALE GENOMIC DNA]</scope>
    <source>
        <strain evidence="3 4">NTL11</strain>
    </source>
</reference>